<evidence type="ECO:0000313" key="3">
    <source>
        <dbReference type="Proteomes" id="UP000001294"/>
    </source>
</evidence>
<dbReference type="VEuPathDB" id="FungiDB:PMAA_049220"/>
<dbReference type="Proteomes" id="UP000001294">
    <property type="component" value="Unassembled WGS sequence"/>
</dbReference>
<protein>
    <submittedName>
        <fullName evidence="2">Uncharacterized protein</fullName>
    </submittedName>
</protein>
<dbReference type="EMBL" id="DS995904">
    <property type="protein sequence ID" value="EEA21120.1"/>
    <property type="molecule type" value="Genomic_DNA"/>
</dbReference>
<dbReference type="OrthoDB" id="418131at2759"/>
<dbReference type="HOGENOM" id="CLU_099097_0_0_1"/>
<feature type="region of interest" description="Disordered" evidence="1">
    <location>
        <begin position="179"/>
        <end position="215"/>
    </location>
</feature>
<reference evidence="3" key="1">
    <citation type="journal article" date="2015" name="Genome Announc.">
        <title>Genome sequence of the AIDS-associated pathogen Penicillium marneffei (ATCC18224) and its near taxonomic relative Talaromyces stipitatus (ATCC10500).</title>
        <authorList>
            <person name="Nierman W.C."/>
            <person name="Fedorova-Abrams N.D."/>
            <person name="Andrianopoulos A."/>
        </authorList>
    </citation>
    <scope>NUCLEOTIDE SEQUENCE [LARGE SCALE GENOMIC DNA]</scope>
    <source>
        <strain evidence="3">ATCC 18224 / CBS 334.59 / QM 7333</strain>
    </source>
</reference>
<feature type="region of interest" description="Disordered" evidence="1">
    <location>
        <begin position="53"/>
        <end position="142"/>
    </location>
</feature>
<organism evidence="2 3">
    <name type="scientific">Talaromyces marneffei (strain ATCC 18224 / CBS 334.59 / QM 7333)</name>
    <name type="common">Penicillium marneffei</name>
    <dbReference type="NCBI Taxonomy" id="441960"/>
    <lineage>
        <taxon>Eukaryota</taxon>
        <taxon>Fungi</taxon>
        <taxon>Dikarya</taxon>
        <taxon>Ascomycota</taxon>
        <taxon>Pezizomycotina</taxon>
        <taxon>Eurotiomycetes</taxon>
        <taxon>Eurotiomycetidae</taxon>
        <taxon>Eurotiales</taxon>
        <taxon>Trichocomaceae</taxon>
        <taxon>Talaromyces</taxon>
        <taxon>Talaromyces sect. Talaromyces</taxon>
    </lineage>
</organism>
<gene>
    <name evidence="2" type="ORF">PMAA_049220</name>
</gene>
<evidence type="ECO:0000256" key="1">
    <source>
        <dbReference type="SAM" id="MobiDB-lite"/>
    </source>
</evidence>
<accession>B6QPJ6</accession>
<feature type="compositionally biased region" description="Acidic residues" evidence="1">
    <location>
        <begin position="191"/>
        <end position="208"/>
    </location>
</feature>
<proteinExistence type="predicted"/>
<dbReference type="STRING" id="441960.B6QPJ6"/>
<feature type="compositionally biased region" description="Basic and acidic residues" evidence="1">
    <location>
        <begin position="93"/>
        <end position="102"/>
    </location>
</feature>
<name>B6QPJ6_TALMQ</name>
<sequence>MDPTNTTEWQRAAEKAQRKLPIRTYHCRFCSHLLIASTRELLSSSAPLRRRRQLATGSGLEEEGAGVGGMDGAMILEIPSSSGTRAQNKKRKSYDENQRDDSIPGTTAPAASGKISEQAAQQGEKRKTEQAHYTIPLSTLLPDPTPVVIRRGDGFEKRVLLRCGRCRVVVGYKLPRNDGNTTLTGLAADQGPDEEDEEDEEVEDEDENGVGLSKGGGKGEKVIYLLPGSIVGTEDLDVGFTDREGGGLNAMIERNQVLNGMEAEWMAWAK</sequence>
<dbReference type="PhylomeDB" id="B6QPJ6"/>
<evidence type="ECO:0000313" key="2">
    <source>
        <dbReference type="EMBL" id="EEA21120.1"/>
    </source>
</evidence>
<keyword evidence="3" id="KW-1185">Reference proteome</keyword>
<dbReference type="AlphaFoldDB" id="B6QPJ6"/>